<dbReference type="GO" id="GO:0005886">
    <property type="term" value="C:plasma membrane"/>
    <property type="evidence" value="ECO:0007669"/>
    <property type="project" value="UniProtKB-SubCell"/>
</dbReference>
<accession>A0A146GG31</accession>
<dbReference type="InterPro" id="IPR036950">
    <property type="entry name" value="PBP_transglycosylase"/>
</dbReference>
<keyword evidence="3 11" id="KW-0328">Glycosyltransferase</keyword>
<dbReference type="Proteomes" id="UP000076023">
    <property type="component" value="Unassembled WGS sequence"/>
</dbReference>
<keyword evidence="2" id="KW-0997">Cell inner membrane</keyword>
<evidence type="ECO:0000256" key="1">
    <source>
        <dbReference type="ARBA" id="ARBA00022475"/>
    </source>
</evidence>
<evidence type="ECO:0000256" key="5">
    <source>
        <dbReference type="ARBA" id="ARBA00022692"/>
    </source>
</evidence>
<evidence type="ECO:0000256" key="2">
    <source>
        <dbReference type="ARBA" id="ARBA00022519"/>
    </source>
</evidence>
<evidence type="ECO:0000313" key="14">
    <source>
        <dbReference type="Proteomes" id="UP000076023"/>
    </source>
</evidence>
<keyword evidence="8 11" id="KW-1133">Transmembrane helix</keyword>
<dbReference type="UniPathway" id="UPA00219"/>
<keyword evidence="5 11" id="KW-0812">Transmembrane</keyword>
<keyword evidence="14" id="KW-1185">Reference proteome</keyword>
<dbReference type="EMBL" id="BDCO01000003">
    <property type="protein sequence ID" value="GAT35386.1"/>
    <property type="molecule type" value="Genomic_DNA"/>
</dbReference>
<name>A0A146GG31_TERSA</name>
<dbReference type="PANTHER" id="PTHR30400:SF0">
    <property type="entry name" value="BIOSYNTHETIC PEPTIDOGLYCAN TRANSGLYCOSYLASE"/>
    <property type="match status" value="1"/>
</dbReference>
<evidence type="ECO:0000256" key="9">
    <source>
        <dbReference type="ARBA" id="ARBA00023136"/>
    </source>
</evidence>
<comment type="caution">
    <text evidence="13">The sequence shown here is derived from an EMBL/GenBank/DDBJ whole genome shotgun (WGS) entry which is preliminary data.</text>
</comment>
<dbReference type="PANTHER" id="PTHR30400">
    <property type="entry name" value="MONOFUNCTIONAL BIOSYNTHETIC PEPTIDOGLYCAN TRANSGLYCOSYLASE"/>
    <property type="match status" value="1"/>
</dbReference>
<sequence length="237" mass="27388">MASKQPKRRPWIKILAIIILVAAAIPPFQVALARFLNPPTSPMQFQRRVESWFSAKPEVQHPIIWVPLKDTPVQLIHFIWSSEDQAFFKHGGFDFAELRKAIEAAEEKGKSVRGASTITMQCARSVFLWQGRSYVRKALEFYYTFWMELFLNKRRILELYLNHIELGPGIYGIGAAAQEHFHRPVQALTRSQMIALAAILPNPRKWSPVMPDATVQRKIRRIERLSSRAPFPSQELR</sequence>
<dbReference type="InParanoid" id="A0A146GG31"/>
<organism evidence="13 14">
    <name type="scientific">Terrimicrobium sacchariphilum</name>
    <dbReference type="NCBI Taxonomy" id="690879"/>
    <lineage>
        <taxon>Bacteria</taxon>
        <taxon>Pseudomonadati</taxon>
        <taxon>Verrucomicrobiota</taxon>
        <taxon>Terrimicrobiia</taxon>
        <taxon>Terrimicrobiales</taxon>
        <taxon>Terrimicrobiaceae</taxon>
        <taxon>Terrimicrobium</taxon>
    </lineage>
</organism>
<evidence type="ECO:0000256" key="8">
    <source>
        <dbReference type="ARBA" id="ARBA00022989"/>
    </source>
</evidence>
<comment type="pathway">
    <text evidence="11">Cell wall biogenesis; peptidoglycan biosynthesis.</text>
</comment>
<dbReference type="RefSeq" id="WP_169809721.1">
    <property type="nucleotide sequence ID" value="NZ_BDCO01000003.1"/>
</dbReference>
<evidence type="ECO:0000256" key="7">
    <source>
        <dbReference type="ARBA" id="ARBA00022984"/>
    </source>
</evidence>
<dbReference type="SUPFAM" id="SSF53955">
    <property type="entry name" value="Lysozyme-like"/>
    <property type="match status" value="1"/>
</dbReference>
<evidence type="ECO:0000259" key="12">
    <source>
        <dbReference type="Pfam" id="PF00912"/>
    </source>
</evidence>
<dbReference type="AlphaFoldDB" id="A0A146GG31"/>
<keyword evidence="1 11" id="KW-1003">Cell membrane</keyword>
<evidence type="ECO:0000256" key="3">
    <source>
        <dbReference type="ARBA" id="ARBA00022676"/>
    </source>
</evidence>
<keyword evidence="9 11" id="KW-0472">Membrane</keyword>
<dbReference type="GO" id="GO:0009274">
    <property type="term" value="C:peptidoglycan-based cell wall"/>
    <property type="evidence" value="ECO:0007669"/>
    <property type="project" value="InterPro"/>
</dbReference>
<dbReference type="GO" id="GO:0071555">
    <property type="term" value="P:cell wall organization"/>
    <property type="evidence" value="ECO:0007669"/>
    <property type="project" value="UniProtKB-KW"/>
</dbReference>
<comment type="function">
    <text evidence="11">Peptidoglycan polymerase that catalyzes glycan chain elongation from lipid-linked precursors.</text>
</comment>
<feature type="domain" description="Glycosyl transferase family 51" evidence="12">
    <location>
        <begin position="64"/>
        <end position="220"/>
    </location>
</feature>
<comment type="catalytic activity">
    <reaction evidence="11">
        <text>[GlcNAc-(1-&gt;4)-Mur2Ac(oyl-L-Ala-gamma-D-Glu-L-Lys-D-Ala-D-Ala)](n)-di-trans,octa-cis-undecaprenyl diphosphate + beta-D-GlcNAc-(1-&gt;4)-Mur2Ac(oyl-L-Ala-gamma-D-Glu-L-Lys-D-Ala-D-Ala)-di-trans,octa-cis-undecaprenyl diphosphate = [GlcNAc-(1-&gt;4)-Mur2Ac(oyl-L-Ala-gamma-D-Glu-L-Lys-D-Ala-D-Ala)](n+1)-di-trans,octa-cis-undecaprenyl diphosphate + di-trans,octa-cis-undecaprenyl diphosphate + H(+)</text>
        <dbReference type="Rhea" id="RHEA:23708"/>
        <dbReference type="Rhea" id="RHEA-COMP:9602"/>
        <dbReference type="Rhea" id="RHEA-COMP:9603"/>
        <dbReference type="ChEBI" id="CHEBI:15378"/>
        <dbReference type="ChEBI" id="CHEBI:58405"/>
        <dbReference type="ChEBI" id="CHEBI:60033"/>
        <dbReference type="ChEBI" id="CHEBI:78435"/>
        <dbReference type="EC" id="2.4.99.28"/>
    </reaction>
</comment>
<evidence type="ECO:0000313" key="13">
    <source>
        <dbReference type="EMBL" id="GAT35386.1"/>
    </source>
</evidence>
<dbReference type="FunCoup" id="A0A146GG31">
    <property type="interactions" value="144"/>
</dbReference>
<reference evidence="14" key="1">
    <citation type="journal article" date="2017" name="Genome Announc.">
        <title>Draft Genome Sequence of Terrimicrobium sacchariphilum NM-5T, a Facultative Anaerobic Soil Bacterium of the Class Spartobacteria.</title>
        <authorList>
            <person name="Qiu Y.L."/>
            <person name="Tourlousse D.M."/>
            <person name="Matsuura N."/>
            <person name="Ohashi A."/>
            <person name="Sekiguchi Y."/>
        </authorList>
    </citation>
    <scope>NUCLEOTIDE SEQUENCE [LARGE SCALE GENOMIC DNA]</scope>
    <source>
        <strain evidence="14">NM-5</strain>
    </source>
</reference>
<proteinExistence type="inferred from homology"/>
<keyword evidence="7 11" id="KW-0573">Peptidoglycan synthesis</keyword>
<dbReference type="Pfam" id="PF00912">
    <property type="entry name" value="Transgly"/>
    <property type="match status" value="1"/>
</dbReference>
<dbReference type="NCBIfam" id="TIGR02070">
    <property type="entry name" value="mono_pep_trsgly"/>
    <property type="match status" value="1"/>
</dbReference>
<evidence type="ECO:0000256" key="11">
    <source>
        <dbReference type="HAMAP-Rule" id="MF_00766"/>
    </source>
</evidence>
<comment type="subcellular location">
    <subcellularLocation>
        <location evidence="11">Cell membrane</location>
        <topology evidence="11">Single-pass membrane protein</topology>
    </subcellularLocation>
</comment>
<evidence type="ECO:0000256" key="10">
    <source>
        <dbReference type="ARBA" id="ARBA00023316"/>
    </source>
</evidence>
<keyword evidence="4 11" id="KW-0808">Transferase</keyword>
<evidence type="ECO:0000256" key="4">
    <source>
        <dbReference type="ARBA" id="ARBA00022679"/>
    </source>
</evidence>
<evidence type="ECO:0000256" key="6">
    <source>
        <dbReference type="ARBA" id="ARBA00022960"/>
    </source>
</evidence>
<dbReference type="GO" id="GO:0009252">
    <property type="term" value="P:peptidoglycan biosynthetic process"/>
    <property type="evidence" value="ECO:0007669"/>
    <property type="project" value="UniProtKB-UniRule"/>
</dbReference>
<dbReference type="InterPro" id="IPR001264">
    <property type="entry name" value="Glyco_trans_51"/>
</dbReference>
<dbReference type="Gene3D" id="1.10.3810.10">
    <property type="entry name" value="Biosynthetic peptidoglycan transglycosylase-like"/>
    <property type="match status" value="1"/>
</dbReference>
<dbReference type="HAMAP" id="MF_00766">
    <property type="entry name" value="PGT_MtgA"/>
    <property type="match status" value="1"/>
</dbReference>
<dbReference type="GO" id="GO:0016763">
    <property type="term" value="F:pentosyltransferase activity"/>
    <property type="evidence" value="ECO:0007669"/>
    <property type="project" value="InterPro"/>
</dbReference>
<dbReference type="GO" id="GO:0008955">
    <property type="term" value="F:peptidoglycan glycosyltransferase activity"/>
    <property type="evidence" value="ECO:0007669"/>
    <property type="project" value="UniProtKB-UniRule"/>
</dbReference>
<dbReference type="GO" id="GO:0008360">
    <property type="term" value="P:regulation of cell shape"/>
    <property type="evidence" value="ECO:0007669"/>
    <property type="project" value="UniProtKB-KW"/>
</dbReference>
<comment type="similarity">
    <text evidence="11">Belongs to the glycosyltransferase 51 family.</text>
</comment>
<dbReference type="InterPro" id="IPR023346">
    <property type="entry name" value="Lysozyme-like_dom_sf"/>
</dbReference>
<dbReference type="EC" id="2.4.99.28" evidence="11"/>
<keyword evidence="6 11" id="KW-0133">Cell shape</keyword>
<dbReference type="STRING" id="690879.TSACC_3451"/>
<keyword evidence="10 11" id="KW-0961">Cell wall biogenesis/degradation</keyword>
<dbReference type="InterPro" id="IPR011812">
    <property type="entry name" value="Pep_trsgly"/>
</dbReference>
<gene>
    <name evidence="11" type="primary">mtgA</name>
    <name evidence="13" type="ORF">TSACC_3451</name>
</gene>
<protein>
    <recommendedName>
        <fullName evidence="11">Biosynthetic peptidoglycan transglycosylase</fullName>
        <ecNumber evidence="11">2.4.99.28</ecNumber>
    </recommendedName>
    <alternativeName>
        <fullName evidence="11">Glycan polymerase</fullName>
    </alternativeName>
    <alternativeName>
        <fullName evidence="11">Peptidoglycan glycosyltransferase MtgA</fullName>
        <shortName evidence="11">PGT</shortName>
    </alternativeName>
</protein>